<reference evidence="2" key="1">
    <citation type="journal article" date="2015" name="Genome Announc.">
        <title>Draft genome sequence of the cellulolytic fungus Chaetomium globosum.</title>
        <authorList>
            <person name="Cuomo C.A."/>
            <person name="Untereiner W.A."/>
            <person name="Ma L.-J."/>
            <person name="Grabherr M."/>
            <person name="Birren B.W."/>
        </authorList>
    </citation>
    <scope>NUCLEOTIDE SEQUENCE [LARGE SCALE GENOMIC DNA]</scope>
    <source>
        <strain evidence="2">ATCC 6205 / CBS 148.51 / DSM 1962 / NBRC 6347 / NRRL 1970</strain>
    </source>
</reference>
<dbReference type="VEuPathDB" id="FungiDB:CHGG_08964"/>
<organism evidence="1 2">
    <name type="scientific">Chaetomium globosum (strain ATCC 6205 / CBS 148.51 / DSM 1962 / NBRC 6347 / NRRL 1970)</name>
    <name type="common">Soil fungus</name>
    <dbReference type="NCBI Taxonomy" id="306901"/>
    <lineage>
        <taxon>Eukaryota</taxon>
        <taxon>Fungi</taxon>
        <taxon>Dikarya</taxon>
        <taxon>Ascomycota</taxon>
        <taxon>Pezizomycotina</taxon>
        <taxon>Sordariomycetes</taxon>
        <taxon>Sordariomycetidae</taxon>
        <taxon>Sordariales</taxon>
        <taxon>Chaetomiaceae</taxon>
        <taxon>Chaetomium</taxon>
    </lineage>
</organism>
<dbReference type="EMBL" id="CH408034">
    <property type="protein sequence ID" value="EAQ84950.1"/>
    <property type="molecule type" value="Genomic_DNA"/>
</dbReference>
<dbReference type="RefSeq" id="XP_001226891.1">
    <property type="nucleotide sequence ID" value="XM_001226890.1"/>
</dbReference>
<sequence>MFQCYLCQMLRWNEASVLQDPCNPAVTPLGRSRI</sequence>
<dbReference type="AlphaFoldDB" id="Q2GSU0"/>
<dbReference type="HOGENOM" id="CLU_3377034_0_0_1"/>
<evidence type="ECO:0000313" key="2">
    <source>
        <dbReference type="Proteomes" id="UP000001056"/>
    </source>
</evidence>
<dbReference type="GeneID" id="4395553"/>
<dbReference type="Proteomes" id="UP000001056">
    <property type="component" value="Unassembled WGS sequence"/>
</dbReference>
<keyword evidence="2" id="KW-1185">Reference proteome</keyword>
<accession>Q2GSU0</accession>
<name>Q2GSU0_CHAGB</name>
<evidence type="ECO:0000313" key="1">
    <source>
        <dbReference type="EMBL" id="EAQ84950.1"/>
    </source>
</evidence>
<proteinExistence type="predicted"/>
<gene>
    <name evidence="1" type="ORF">CHGG_08964</name>
</gene>
<protein>
    <submittedName>
        <fullName evidence="1">Uncharacterized protein</fullName>
    </submittedName>
</protein>
<dbReference type="InParanoid" id="Q2GSU0"/>